<gene>
    <name evidence="2" type="ORF">BAU07_08550</name>
</gene>
<feature type="transmembrane region" description="Helical" evidence="1">
    <location>
        <begin position="74"/>
        <end position="92"/>
    </location>
</feature>
<dbReference type="EMBL" id="CP016172">
    <property type="protein sequence ID" value="ANN77153.1"/>
    <property type="molecule type" value="Genomic_DNA"/>
</dbReference>
<feature type="transmembrane region" description="Helical" evidence="1">
    <location>
        <begin position="12"/>
        <end position="30"/>
    </location>
</feature>
<dbReference type="KEGG" id="bfz:BAU07_08550"/>
<organism evidence="2 3">
    <name type="scientific">Bordetella flabilis</name>
    <dbReference type="NCBI Taxonomy" id="463014"/>
    <lineage>
        <taxon>Bacteria</taxon>
        <taxon>Pseudomonadati</taxon>
        <taxon>Pseudomonadota</taxon>
        <taxon>Betaproteobacteria</taxon>
        <taxon>Burkholderiales</taxon>
        <taxon>Alcaligenaceae</taxon>
        <taxon>Bordetella</taxon>
    </lineage>
</organism>
<dbReference type="AlphaFoldDB" id="A0A193GC03"/>
<keyword evidence="3" id="KW-1185">Reference proteome</keyword>
<keyword evidence="1" id="KW-1133">Transmembrane helix</keyword>
<sequence>MDSDTLAASEAALRILMYFVMPVWILAGTADYVCHRRNDISHTAGPKESLLHLLMFGEIGIPLLACLFLEINALIFLVMIVAFVMHEATALWDVSYATRHRRVPPIEQHVHSFLELMPLVAGILVTVLHWPQFLALFGLGNEPARWSLSLKSEPLPSAYVAVVLAAALLLAALPYLEELVRGLKAQRAQAAAPAGERTAMPHSRWPRA</sequence>
<keyword evidence="1" id="KW-0472">Membrane</keyword>
<dbReference type="STRING" id="463014.BAU07_08550"/>
<keyword evidence="1" id="KW-0812">Transmembrane</keyword>
<feature type="transmembrane region" description="Helical" evidence="1">
    <location>
        <begin position="113"/>
        <end position="137"/>
    </location>
</feature>
<dbReference type="OrthoDB" id="6028296at2"/>
<feature type="transmembrane region" description="Helical" evidence="1">
    <location>
        <begin position="157"/>
        <end position="176"/>
    </location>
</feature>
<dbReference type="Proteomes" id="UP000091926">
    <property type="component" value="Chromosome"/>
</dbReference>
<feature type="transmembrane region" description="Helical" evidence="1">
    <location>
        <begin position="50"/>
        <end position="68"/>
    </location>
</feature>
<name>A0A193GC03_9BORD</name>
<dbReference type="RefSeq" id="WP_066656070.1">
    <property type="nucleotide sequence ID" value="NZ_CBCSCL010000014.1"/>
</dbReference>
<evidence type="ECO:0000256" key="1">
    <source>
        <dbReference type="SAM" id="Phobius"/>
    </source>
</evidence>
<accession>A0A193GC03</accession>
<protein>
    <submittedName>
        <fullName evidence="2">Diguanylate cyclase</fullName>
    </submittedName>
</protein>
<proteinExistence type="predicted"/>
<reference evidence="2 3" key="1">
    <citation type="submission" date="2016-06" db="EMBL/GenBank/DDBJ databases">
        <title>Complete genome sequences of Bordetella bronchialis and Bordetella flabilis.</title>
        <authorList>
            <person name="LiPuma J.J."/>
            <person name="Spilker T."/>
        </authorList>
    </citation>
    <scope>NUCLEOTIDE SEQUENCE [LARGE SCALE GENOMIC DNA]</scope>
    <source>
        <strain evidence="2 3">AU10664</strain>
    </source>
</reference>
<evidence type="ECO:0000313" key="2">
    <source>
        <dbReference type="EMBL" id="ANN77153.1"/>
    </source>
</evidence>
<evidence type="ECO:0000313" key="3">
    <source>
        <dbReference type="Proteomes" id="UP000091926"/>
    </source>
</evidence>